<evidence type="ECO:0008006" key="4">
    <source>
        <dbReference type="Google" id="ProtNLM"/>
    </source>
</evidence>
<gene>
    <name evidence="2" type="ORF">EYF80_041011</name>
</gene>
<feature type="signal peptide" evidence="1">
    <location>
        <begin position="1"/>
        <end position="18"/>
    </location>
</feature>
<reference evidence="2 3" key="1">
    <citation type="submission" date="2019-03" db="EMBL/GenBank/DDBJ databases">
        <title>First draft genome of Liparis tanakae, snailfish: a comprehensive survey of snailfish specific genes.</title>
        <authorList>
            <person name="Kim W."/>
            <person name="Song I."/>
            <person name="Jeong J.-H."/>
            <person name="Kim D."/>
            <person name="Kim S."/>
            <person name="Ryu S."/>
            <person name="Song J.Y."/>
            <person name="Lee S.K."/>
        </authorList>
    </citation>
    <scope>NUCLEOTIDE SEQUENCE [LARGE SCALE GENOMIC DNA]</scope>
    <source>
        <tissue evidence="2">Muscle</tissue>
    </source>
</reference>
<dbReference type="AlphaFoldDB" id="A0A4Z2G852"/>
<feature type="chain" id="PRO_5021189821" description="Secreted protein" evidence="1">
    <location>
        <begin position="19"/>
        <end position="185"/>
    </location>
</feature>
<proteinExistence type="predicted"/>
<protein>
    <recommendedName>
        <fullName evidence="4">Secreted protein</fullName>
    </recommendedName>
</protein>
<evidence type="ECO:0000313" key="3">
    <source>
        <dbReference type="Proteomes" id="UP000314294"/>
    </source>
</evidence>
<evidence type="ECO:0000256" key="1">
    <source>
        <dbReference type="SAM" id="SignalP"/>
    </source>
</evidence>
<keyword evidence="3" id="KW-1185">Reference proteome</keyword>
<comment type="caution">
    <text evidence="2">The sequence shown here is derived from an EMBL/GenBank/DDBJ whole genome shotgun (WGS) entry which is preliminary data.</text>
</comment>
<keyword evidence="1" id="KW-0732">Signal</keyword>
<sequence>MVWLILTVMLKRWASVKCSNRKRWWLAEYRLTWLSSTWSRASRALSCTEFSGSTTAGTTPCSHAFCTTVLWWRLTASSSPTHCRAFFFTDTAGSLQRSDSVARFSQLRGITLCFRRPTRVCVEMAEPREKRLWTARVALSEGSSRHWARQARAWPWTVGESSIRRSNSRFWIRNLCGRKEENSGS</sequence>
<dbReference type="Proteomes" id="UP000314294">
    <property type="component" value="Unassembled WGS sequence"/>
</dbReference>
<evidence type="ECO:0000313" key="2">
    <source>
        <dbReference type="EMBL" id="TNN48772.1"/>
    </source>
</evidence>
<accession>A0A4Z2G852</accession>
<organism evidence="2 3">
    <name type="scientific">Liparis tanakae</name>
    <name type="common">Tanaka's snailfish</name>
    <dbReference type="NCBI Taxonomy" id="230148"/>
    <lineage>
        <taxon>Eukaryota</taxon>
        <taxon>Metazoa</taxon>
        <taxon>Chordata</taxon>
        <taxon>Craniata</taxon>
        <taxon>Vertebrata</taxon>
        <taxon>Euteleostomi</taxon>
        <taxon>Actinopterygii</taxon>
        <taxon>Neopterygii</taxon>
        <taxon>Teleostei</taxon>
        <taxon>Neoteleostei</taxon>
        <taxon>Acanthomorphata</taxon>
        <taxon>Eupercaria</taxon>
        <taxon>Perciformes</taxon>
        <taxon>Cottioidei</taxon>
        <taxon>Cottales</taxon>
        <taxon>Liparidae</taxon>
        <taxon>Liparis</taxon>
    </lineage>
</organism>
<name>A0A4Z2G852_9TELE</name>
<dbReference type="EMBL" id="SRLO01000682">
    <property type="protein sequence ID" value="TNN48772.1"/>
    <property type="molecule type" value="Genomic_DNA"/>
</dbReference>